<evidence type="ECO:0000313" key="1">
    <source>
        <dbReference type="EMBL" id="KAI8431697.1"/>
    </source>
</evidence>
<reference evidence="1 2" key="1">
    <citation type="journal article" date="2022" name="Genome Biol. Evol.">
        <title>The Spruce Budworm Genome: Reconstructing the Evolutionary History of Antifreeze Proteins.</title>
        <authorList>
            <person name="Beliveau C."/>
            <person name="Gagne P."/>
            <person name="Picq S."/>
            <person name="Vernygora O."/>
            <person name="Keeling C.I."/>
            <person name="Pinkney K."/>
            <person name="Doucet D."/>
            <person name="Wen F."/>
            <person name="Johnston J.S."/>
            <person name="Maaroufi H."/>
            <person name="Boyle B."/>
            <person name="Laroche J."/>
            <person name="Dewar K."/>
            <person name="Juretic N."/>
            <person name="Blackburn G."/>
            <person name="Nisole A."/>
            <person name="Brunet B."/>
            <person name="Brandao M."/>
            <person name="Lumley L."/>
            <person name="Duan J."/>
            <person name="Quan G."/>
            <person name="Lucarotti C.J."/>
            <person name="Roe A.D."/>
            <person name="Sperling F.A.H."/>
            <person name="Levesque R.C."/>
            <person name="Cusson M."/>
        </authorList>
    </citation>
    <scope>NUCLEOTIDE SEQUENCE [LARGE SCALE GENOMIC DNA]</scope>
    <source>
        <strain evidence="1">Glfc:IPQL:Cfum</strain>
    </source>
</reference>
<proteinExistence type="predicted"/>
<organism evidence="1 2">
    <name type="scientific">Choristoneura fumiferana</name>
    <name type="common">Spruce budworm moth</name>
    <name type="synonym">Archips fumiferana</name>
    <dbReference type="NCBI Taxonomy" id="7141"/>
    <lineage>
        <taxon>Eukaryota</taxon>
        <taxon>Metazoa</taxon>
        <taxon>Ecdysozoa</taxon>
        <taxon>Arthropoda</taxon>
        <taxon>Hexapoda</taxon>
        <taxon>Insecta</taxon>
        <taxon>Pterygota</taxon>
        <taxon>Neoptera</taxon>
        <taxon>Endopterygota</taxon>
        <taxon>Lepidoptera</taxon>
        <taxon>Glossata</taxon>
        <taxon>Ditrysia</taxon>
        <taxon>Tortricoidea</taxon>
        <taxon>Tortricidae</taxon>
        <taxon>Tortricinae</taxon>
        <taxon>Choristoneura</taxon>
    </lineage>
</organism>
<gene>
    <name evidence="1" type="ORF">MSG28_016166</name>
</gene>
<keyword evidence="2" id="KW-1185">Reference proteome</keyword>
<protein>
    <submittedName>
        <fullName evidence="1">Uncharacterized protein</fullName>
    </submittedName>
</protein>
<sequence>MRVHAVPPPPHCQVTIKLLDFEGKFTSAAPKLAHTNSCHALKAERYRGHAAVTLVVASPQYHQFDYQQPQKPAEQSPGIMQTNGLTSASHKAVYWSGAEVAEAAERRQRSGGSGAEEVKRR</sequence>
<dbReference type="Proteomes" id="UP001064048">
    <property type="component" value="Chromosome 30"/>
</dbReference>
<evidence type="ECO:0000313" key="2">
    <source>
        <dbReference type="Proteomes" id="UP001064048"/>
    </source>
</evidence>
<comment type="caution">
    <text evidence="1">The sequence shown here is derived from an EMBL/GenBank/DDBJ whole genome shotgun (WGS) entry which is preliminary data.</text>
</comment>
<accession>A0ACC0K5K9</accession>
<name>A0ACC0K5K9_CHOFU</name>
<dbReference type="EMBL" id="CM046130">
    <property type="protein sequence ID" value="KAI8431697.1"/>
    <property type="molecule type" value="Genomic_DNA"/>
</dbReference>